<dbReference type="STRING" id="1036611.A0A1L9PUQ3"/>
<evidence type="ECO:0000256" key="7">
    <source>
        <dbReference type="SAM" id="MobiDB-lite"/>
    </source>
</evidence>
<keyword evidence="3" id="KW-0805">Transcription regulation</keyword>
<proteinExistence type="predicted"/>
<organism evidence="9 10">
    <name type="scientific">Aspergillus versicolor CBS 583.65</name>
    <dbReference type="NCBI Taxonomy" id="1036611"/>
    <lineage>
        <taxon>Eukaryota</taxon>
        <taxon>Fungi</taxon>
        <taxon>Dikarya</taxon>
        <taxon>Ascomycota</taxon>
        <taxon>Pezizomycotina</taxon>
        <taxon>Eurotiomycetes</taxon>
        <taxon>Eurotiomycetidae</taxon>
        <taxon>Eurotiales</taxon>
        <taxon>Aspergillaceae</taxon>
        <taxon>Aspergillus</taxon>
        <taxon>Aspergillus subgen. Nidulantes</taxon>
    </lineage>
</organism>
<evidence type="ECO:0000313" key="9">
    <source>
        <dbReference type="EMBL" id="OJJ05274.1"/>
    </source>
</evidence>
<evidence type="ECO:0000256" key="5">
    <source>
        <dbReference type="ARBA" id="ARBA00023163"/>
    </source>
</evidence>
<feature type="region of interest" description="Disordered" evidence="7">
    <location>
        <begin position="593"/>
        <end position="636"/>
    </location>
</feature>
<dbReference type="PROSITE" id="PS00463">
    <property type="entry name" value="ZN2_CY6_FUNGAL_1"/>
    <property type="match status" value="1"/>
</dbReference>
<keyword evidence="2" id="KW-0479">Metal-binding</keyword>
<dbReference type="GO" id="GO:0003677">
    <property type="term" value="F:DNA binding"/>
    <property type="evidence" value="ECO:0007669"/>
    <property type="project" value="UniProtKB-KW"/>
</dbReference>
<dbReference type="CDD" id="cd12148">
    <property type="entry name" value="fungal_TF_MHR"/>
    <property type="match status" value="1"/>
</dbReference>
<dbReference type="SMART" id="SM00906">
    <property type="entry name" value="Fungal_trans"/>
    <property type="match status" value="1"/>
</dbReference>
<evidence type="ECO:0000256" key="6">
    <source>
        <dbReference type="ARBA" id="ARBA00023242"/>
    </source>
</evidence>
<dbReference type="GO" id="GO:0008270">
    <property type="term" value="F:zinc ion binding"/>
    <property type="evidence" value="ECO:0007669"/>
    <property type="project" value="InterPro"/>
</dbReference>
<dbReference type="AlphaFoldDB" id="A0A1L9PUQ3"/>
<dbReference type="InterPro" id="IPR050613">
    <property type="entry name" value="Sec_Metabolite_Reg"/>
</dbReference>
<dbReference type="GO" id="GO:0000981">
    <property type="term" value="F:DNA-binding transcription factor activity, RNA polymerase II-specific"/>
    <property type="evidence" value="ECO:0007669"/>
    <property type="project" value="InterPro"/>
</dbReference>
<dbReference type="InterPro" id="IPR001138">
    <property type="entry name" value="Zn2Cys6_DnaBD"/>
</dbReference>
<feature type="region of interest" description="Disordered" evidence="7">
    <location>
        <begin position="69"/>
        <end position="94"/>
    </location>
</feature>
<dbReference type="GO" id="GO:0006351">
    <property type="term" value="P:DNA-templated transcription"/>
    <property type="evidence" value="ECO:0007669"/>
    <property type="project" value="InterPro"/>
</dbReference>
<dbReference type="PROSITE" id="PS50048">
    <property type="entry name" value="ZN2_CY6_FUNGAL_2"/>
    <property type="match status" value="1"/>
</dbReference>
<feature type="compositionally biased region" description="Basic and acidic residues" evidence="7">
    <location>
        <begin position="84"/>
        <end position="94"/>
    </location>
</feature>
<evidence type="ECO:0000313" key="10">
    <source>
        <dbReference type="Proteomes" id="UP000184073"/>
    </source>
</evidence>
<dbReference type="SMART" id="SM00066">
    <property type="entry name" value="GAL4"/>
    <property type="match status" value="1"/>
</dbReference>
<dbReference type="Pfam" id="PF04082">
    <property type="entry name" value="Fungal_trans"/>
    <property type="match status" value="1"/>
</dbReference>
<gene>
    <name evidence="9" type="ORF">ASPVEDRAFT_86626</name>
</gene>
<dbReference type="OrthoDB" id="435881at2759"/>
<comment type="subcellular location">
    <subcellularLocation>
        <location evidence="1">Nucleus</location>
    </subcellularLocation>
</comment>
<dbReference type="InterPro" id="IPR007219">
    <property type="entry name" value="XnlR_reg_dom"/>
</dbReference>
<dbReference type="Gene3D" id="4.10.240.10">
    <property type="entry name" value="Zn(2)-C6 fungal-type DNA-binding domain"/>
    <property type="match status" value="1"/>
</dbReference>
<feature type="region of interest" description="Disordered" evidence="7">
    <location>
        <begin position="134"/>
        <end position="153"/>
    </location>
</feature>
<evidence type="ECO:0000259" key="8">
    <source>
        <dbReference type="PROSITE" id="PS50048"/>
    </source>
</evidence>
<dbReference type="GeneID" id="63733389"/>
<dbReference type="EMBL" id="KV878132">
    <property type="protein sequence ID" value="OJJ05274.1"/>
    <property type="molecule type" value="Genomic_DNA"/>
</dbReference>
<dbReference type="Pfam" id="PF00172">
    <property type="entry name" value="Zn_clus"/>
    <property type="match status" value="1"/>
</dbReference>
<evidence type="ECO:0000256" key="1">
    <source>
        <dbReference type="ARBA" id="ARBA00004123"/>
    </source>
</evidence>
<reference evidence="10" key="1">
    <citation type="journal article" date="2017" name="Genome Biol.">
        <title>Comparative genomics reveals high biological diversity and specific adaptations in the industrially and medically important fungal genus Aspergillus.</title>
        <authorList>
            <person name="de Vries R.P."/>
            <person name="Riley R."/>
            <person name="Wiebenga A."/>
            <person name="Aguilar-Osorio G."/>
            <person name="Amillis S."/>
            <person name="Uchima C.A."/>
            <person name="Anderluh G."/>
            <person name="Asadollahi M."/>
            <person name="Askin M."/>
            <person name="Barry K."/>
            <person name="Battaglia E."/>
            <person name="Bayram O."/>
            <person name="Benocci T."/>
            <person name="Braus-Stromeyer S.A."/>
            <person name="Caldana C."/>
            <person name="Canovas D."/>
            <person name="Cerqueira G.C."/>
            <person name="Chen F."/>
            <person name="Chen W."/>
            <person name="Choi C."/>
            <person name="Clum A."/>
            <person name="Dos Santos R.A."/>
            <person name="Damasio A.R."/>
            <person name="Diallinas G."/>
            <person name="Emri T."/>
            <person name="Fekete E."/>
            <person name="Flipphi M."/>
            <person name="Freyberg S."/>
            <person name="Gallo A."/>
            <person name="Gournas C."/>
            <person name="Habgood R."/>
            <person name="Hainaut M."/>
            <person name="Harispe M.L."/>
            <person name="Henrissat B."/>
            <person name="Hilden K.S."/>
            <person name="Hope R."/>
            <person name="Hossain A."/>
            <person name="Karabika E."/>
            <person name="Karaffa L."/>
            <person name="Karanyi Z."/>
            <person name="Krasevec N."/>
            <person name="Kuo A."/>
            <person name="Kusch H."/>
            <person name="LaButti K."/>
            <person name="Lagendijk E.L."/>
            <person name="Lapidus A."/>
            <person name="Levasseur A."/>
            <person name="Lindquist E."/>
            <person name="Lipzen A."/>
            <person name="Logrieco A.F."/>
            <person name="MacCabe A."/>
            <person name="Maekelae M.R."/>
            <person name="Malavazi I."/>
            <person name="Melin P."/>
            <person name="Meyer V."/>
            <person name="Mielnichuk N."/>
            <person name="Miskei M."/>
            <person name="Molnar A.P."/>
            <person name="Mule G."/>
            <person name="Ngan C.Y."/>
            <person name="Orejas M."/>
            <person name="Orosz E."/>
            <person name="Ouedraogo J.P."/>
            <person name="Overkamp K.M."/>
            <person name="Park H.-S."/>
            <person name="Perrone G."/>
            <person name="Piumi F."/>
            <person name="Punt P.J."/>
            <person name="Ram A.F."/>
            <person name="Ramon A."/>
            <person name="Rauscher S."/>
            <person name="Record E."/>
            <person name="Riano-Pachon D.M."/>
            <person name="Robert V."/>
            <person name="Roehrig J."/>
            <person name="Ruller R."/>
            <person name="Salamov A."/>
            <person name="Salih N.S."/>
            <person name="Samson R.A."/>
            <person name="Sandor E."/>
            <person name="Sanguinetti M."/>
            <person name="Schuetze T."/>
            <person name="Sepcic K."/>
            <person name="Shelest E."/>
            <person name="Sherlock G."/>
            <person name="Sophianopoulou V."/>
            <person name="Squina F.M."/>
            <person name="Sun H."/>
            <person name="Susca A."/>
            <person name="Todd R.B."/>
            <person name="Tsang A."/>
            <person name="Unkles S.E."/>
            <person name="van de Wiele N."/>
            <person name="van Rossen-Uffink D."/>
            <person name="Oliveira J.V."/>
            <person name="Vesth T.C."/>
            <person name="Visser J."/>
            <person name="Yu J.-H."/>
            <person name="Zhou M."/>
            <person name="Andersen M.R."/>
            <person name="Archer D.B."/>
            <person name="Baker S.E."/>
            <person name="Benoit I."/>
            <person name="Brakhage A.A."/>
            <person name="Braus G.H."/>
            <person name="Fischer R."/>
            <person name="Frisvad J.C."/>
            <person name="Goldman G.H."/>
            <person name="Houbraken J."/>
            <person name="Oakley B."/>
            <person name="Pocsi I."/>
            <person name="Scazzocchio C."/>
            <person name="Seiboth B."/>
            <person name="vanKuyk P.A."/>
            <person name="Wortman J."/>
            <person name="Dyer P.S."/>
            <person name="Grigoriev I.V."/>
        </authorList>
    </citation>
    <scope>NUCLEOTIDE SEQUENCE [LARGE SCALE GENOMIC DNA]</scope>
    <source>
        <strain evidence="10">CBS 583.65</strain>
    </source>
</reference>
<dbReference type="PANTHER" id="PTHR31001:SF57">
    <property type="entry name" value="ZN(II)2CYS6 TRANSCRIPTION FACTOR (EUROFUNG)"/>
    <property type="match status" value="1"/>
</dbReference>
<keyword evidence="6" id="KW-0539">Nucleus</keyword>
<dbReference type="CDD" id="cd00067">
    <property type="entry name" value="GAL4"/>
    <property type="match status" value="1"/>
</dbReference>
<dbReference type="Proteomes" id="UP000184073">
    <property type="component" value="Unassembled WGS sequence"/>
</dbReference>
<evidence type="ECO:0000256" key="2">
    <source>
        <dbReference type="ARBA" id="ARBA00022723"/>
    </source>
</evidence>
<dbReference type="RefSeq" id="XP_040671036.1">
    <property type="nucleotide sequence ID" value="XM_040817878.1"/>
</dbReference>
<feature type="domain" description="Zn(2)-C6 fungal-type" evidence="8">
    <location>
        <begin position="9"/>
        <end position="38"/>
    </location>
</feature>
<feature type="compositionally biased region" description="Low complexity" evidence="7">
    <location>
        <begin position="598"/>
        <end position="610"/>
    </location>
</feature>
<dbReference type="VEuPathDB" id="FungiDB:ASPVEDRAFT_86626"/>
<dbReference type="PANTHER" id="PTHR31001">
    <property type="entry name" value="UNCHARACTERIZED TRANSCRIPTIONAL REGULATORY PROTEIN"/>
    <property type="match status" value="1"/>
</dbReference>
<keyword evidence="10" id="KW-1185">Reference proteome</keyword>
<sequence>MATQRPLRSCILCRQRKVKCDRQQPCANCVRSESQCVYPAGVGRAPKRPRKAVEARLLAQLTRLESAVKRMEGQSVETSSSTRVEGETDDRKPEVEQQFGRLVIDNNQSCYVSSAPWTQLGDEIEEMRDLLHQPASDDEEEQSVSAFEGPSPGPGMNGAIMGFRALAHSLHVYHPSLSHAVALFDIFKANVAPLVRVFHMPTLERLFWDAVASMESIEKNMEALLFSIYYSALISLDSEQCLSTLGISRSAALEKYRFAVEQALARANLLNTQNLLLLQATVLFLTAVRNEDDSRTVWSLTALVYHIAQAMGLHRDGEAFGLRPLETELRRRLWWHICLLDNRSTDYHGSEPIVHESVFDTRMPLNINDCDITAEMTQPPPEHEGATEMTLSLIRCTSMQVVWKVGYMAPRENYSSKTDQQDSADRIALAEDLERRLHDQFLKYCDPSIPLLRVASTVARIITRRMWMGILSPLARKDRIIRDRLFQDSIQVLELSTALLTEEDVSRWAWHSRTHIQWYSVAFLLAELCWRAPSAECDHAWECVTAVYDRWASMDLDKKVTLWRPIRRLMARARYVREIRNVTHPAGVVHHWRSAGGSQSQSQSQSKSPSAENISPRTGLMSQPLPGSRGDMALTPSQDPLMEMLPSRNDGLFDPSATGLFGLLSETNAFPWGPGYIADINGLPDPGQSPWSTG</sequence>
<evidence type="ECO:0000256" key="3">
    <source>
        <dbReference type="ARBA" id="ARBA00023015"/>
    </source>
</evidence>
<dbReference type="SUPFAM" id="SSF57701">
    <property type="entry name" value="Zn2/Cys6 DNA-binding domain"/>
    <property type="match status" value="1"/>
</dbReference>
<dbReference type="GO" id="GO:0005634">
    <property type="term" value="C:nucleus"/>
    <property type="evidence" value="ECO:0007669"/>
    <property type="project" value="UniProtKB-SubCell"/>
</dbReference>
<evidence type="ECO:0000256" key="4">
    <source>
        <dbReference type="ARBA" id="ARBA00023125"/>
    </source>
</evidence>
<keyword evidence="5" id="KW-0804">Transcription</keyword>
<accession>A0A1L9PUQ3</accession>
<dbReference type="InterPro" id="IPR036864">
    <property type="entry name" value="Zn2-C6_fun-type_DNA-bd_sf"/>
</dbReference>
<name>A0A1L9PUQ3_ASPVE</name>
<protein>
    <recommendedName>
        <fullName evidence="8">Zn(2)-C6 fungal-type domain-containing protein</fullName>
    </recommendedName>
</protein>
<keyword evidence="4" id="KW-0238">DNA-binding</keyword>